<protein>
    <submittedName>
        <fullName evidence="2">Uncharacterized protein</fullName>
    </submittedName>
</protein>
<feature type="non-terminal residue" evidence="2">
    <location>
        <position position="181"/>
    </location>
</feature>
<feature type="region of interest" description="Disordered" evidence="1">
    <location>
        <begin position="107"/>
        <end position="152"/>
    </location>
</feature>
<keyword evidence="3" id="KW-1185">Reference proteome</keyword>
<gene>
    <name evidence="2" type="ORF">PXEA_LOCUS34082</name>
</gene>
<dbReference type="Proteomes" id="UP000784294">
    <property type="component" value="Unassembled WGS sequence"/>
</dbReference>
<feature type="region of interest" description="Disordered" evidence="1">
    <location>
        <begin position="30"/>
        <end position="71"/>
    </location>
</feature>
<reference evidence="2" key="1">
    <citation type="submission" date="2018-11" db="EMBL/GenBank/DDBJ databases">
        <authorList>
            <consortium name="Pathogen Informatics"/>
        </authorList>
    </citation>
    <scope>NUCLEOTIDE SEQUENCE</scope>
</reference>
<dbReference type="AlphaFoldDB" id="A0A3S5BUJ5"/>
<sequence>MGNPLGYTGTSLQQYTFQVNTAGVFRVFTEPMSNDAPQSDAPADAMAPPEKTPSPNPSEAPYSTELPSSSTRFASFHRRSVTNQLPGEQTYGRPSAERVLNLSGRYASSEAGTRASGLAGAGFNTKSQNRQPHTYAWPSPSPTDVSPAMPIGLGQQPDWLMVLAEVLSGNPDANEANNAAN</sequence>
<name>A0A3S5BUJ5_9PLAT</name>
<accession>A0A3S5BUJ5</accession>
<comment type="caution">
    <text evidence="2">The sequence shown here is derived from an EMBL/GenBank/DDBJ whole genome shotgun (WGS) entry which is preliminary data.</text>
</comment>
<evidence type="ECO:0000313" key="2">
    <source>
        <dbReference type="EMBL" id="VEL40642.1"/>
    </source>
</evidence>
<organism evidence="2 3">
    <name type="scientific">Protopolystoma xenopodis</name>
    <dbReference type="NCBI Taxonomy" id="117903"/>
    <lineage>
        <taxon>Eukaryota</taxon>
        <taxon>Metazoa</taxon>
        <taxon>Spiralia</taxon>
        <taxon>Lophotrochozoa</taxon>
        <taxon>Platyhelminthes</taxon>
        <taxon>Monogenea</taxon>
        <taxon>Polyopisthocotylea</taxon>
        <taxon>Polystomatidea</taxon>
        <taxon>Polystomatidae</taxon>
        <taxon>Protopolystoma</taxon>
    </lineage>
</organism>
<proteinExistence type="predicted"/>
<evidence type="ECO:0000256" key="1">
    <source>
        <dbReference type="SAM" id="MobiDB-lite"/>
    </source>
</evidence>
<dbReference type="EMBL" id="CAAALY010265785">
    <property type="protein sequence ID" value="VEL40642.1"/>
    <property type="molecule type" value="Genomic_DNA"/>
</dbReference>
<evidence type="ECO:0000313" key="3">
    <source>
        <dbReference type="Proteomes" id="UP000784294"/>
    </source>
</evidence>